<reference evidence="8" key="1">
    <citation type="journal article" date="2017" name="Cell">
        <title>Insights into land plant evolution garnered from the Marchantia polymorpha genome.</title>
        <authorList>
            <person name="Bowman J.L."/>
            <person name="Kohchi T."/>
            <person name="Yamato K.T."/>
            <person name="Jenkins J."/>
            <person name="Shu S."/>
            <person name="Ishizaki K."/>
            <person name="Yamaoka S."/>
            <person name="Nishihama R."/>
            <person name="Nakamura Y."/>
            <person name="Berger F."/>
            <person name="Adam C."/>
            <person name="Aki S.S."/>
            <person name="Althoff F."/>
            <person name="Araki T."/>
            <person name="Arteaga-Vazquez M.A."/>
            <person name="Balasubrmanian S."/>
            <person name="Barry K."/>
            <person name="Bauer D."/>
            <person name="Boehm C.R."/>
            <person name="Briginshaw L."/>
            <person name="Caballero-Perez J."/>
            <person name="Catarino B."/>
            <person name="Chen F."/>
            <person name="Chiyoda S."/>
            <person name="Chovatia M."/>
            <person name="Davies K.M."/>
            <person name="Delmans M."/>
            <person name="Demura T."/>
            <person name="Dierschke T."/>
            <person name="Dolan L."/>
            <person name="Dorantes-Acosta A.E."/>
            <person name="Eklund D.M."/>
            <person name="Florent S.N."/>
            <person name="Flores-Sandoval E."/>
            <person name="Fujiyama A."/>
            <person name="Fukuzawa H."/>
            <person name="Galik B."/>
            <person name="Grimanelli D."/>
            <person name="Grimwood J."/>
            <person name="Grossniklaus U."/>
            <person name="Hamada T."/>
            <person name="Haseloff J."/>
            <person name="Hetherington A.J."/>
            <person name="Higo A."/>
            <person name="Hirakawa Y."/>
            <person name="Hundley H.N."/>
            <person name="Ikeda Y."/>
            <person name="Inoue K."/>
            <person name="Inoue S.I."/>
            <person name="Ishida S."/>
            <person name="Jia Q."/>
            <person name="Kakita M."/>
            <person name="Kanazawa T."/>
            <person name="Kawai Y."/>
            <person name="Kawashima T."/>
            <person name="Kennedy M."/>
            <person name="Kinose K."/>
            <person name="Kinoshita T."/>
            <person name="Kohara Y."/>
            <person name="Koide E."/>
            <person name="Komatsu K."/>
            <person name="Kopischke S."/>
            <person name="Kubo M."/>
            <person name="Kyozuka J."/>
            <person name="Lagercrantz U."/>
            <person name="Lin S.S."/>
            <person name="Lindquist E."/>
            <person name="Lipzen A.M."/>
            <person name="Lu C.W."/>
            <person name="De Luna E."/>
            <person name="Martienssen R.A."/>
            <person name="Minamino N."/>
            <person name="Mizutani M."/>
            <person name="Mizutani M."/>
            <person name="Mochizuki N."/>
            <person name="Monte I."/>
            <person name="Mosher R."/>
            <person name="Nagasaki H."/>
            <person name="Nakagami H."/>
            <person name="Naramoto S."/>
            <person name="Nishitani K."/>
            <person name="Ohtani M."/>
            <person name="Okamoto T."/>
            <person name="Okumura M."/>
            <person name="Phillips J."/>
            <person name="Pollak B."/>
            <person name="Reinders A."/>
            <person name="Rovekamp M."/>
            <person name="Sano R."/>
            <person name="Sawa S."/>
            <person name="Schmid M.W."/>
            <person name="Shirakawa M."/>
            <person name="Solano R."/>
            <person name="Spunde A."/>
            <person name="Suetsugu N."/>
            <person name="Sugano S."/>
            <person name="Sugiyama A."/>
            <person name="Sun R."/>
            <person name="Suzuki Y."/>
            <person name="Takenaka M."/>
            <person name="Takezawa D."/>
            <person name="Tomogane H."/>
            <person name="Tsuzuki M."/>
            <person name="Ueda T."/>
            <person name="Umeda M."/>
            <person name="Ward J.M."/>
            <person name="Watanabe Y."/>
            <person name="Yazaki K."/>
            <person name="Yokoyama R."/>
            <person name="Yoshitake Y."/>
            <person name="Yotsui I."/>
            <person name="Zachgo S."/>
            <person name="Schmutz J."/>
        </authorList>
    </citation>
    <scope>NUCLEOTIDE SEQUENCE [LARGE SCALE GENOMIC DNA]</scope>
    <source>
        <strain evidence="8">Tak-1</strain>
    </source>
</reference>
<dbReference type="InterPro" id="IPR036322">
    <property type="entry name" value="WD40_repeat_dom_sf"/>
</dbReference>
<evidence type="ECO:0000256" key="6">
    <source>
        <dbReference type="SAM" id="MobiDB-lite"/>
    </source>
</evidence>
<keyword evidence="4" id="KW-0833">Ubl conjugation pathway</keyword>
<dbReference type="InterPro" id="IPR033270">
    <property type="entry name" value="VPRBP/DCAF1"/>
</dbReference>
<feature type="region of interest" description="Disordered" evidence="6">
    <location>
        <begin position="1000"/>
        <end position="1084"/>
    </location>
</feature>
<evidence type="ECO:0000256" key="1">
    <source>
        <dbReference type="ARBA" id="ARBA00004123"/>
    </source>
</evidence>
<dbReference type="UniPathway" id="UPA00143"/>
<feature type="region of interest" description="Disordered" evidence="6">
    <location>
        <begin position="1937"/>
        <end position="2060"/>
    </location>
</feature>
<dbReference type="Gene3D" id="2.130.10.10">
    <property type="entry name" value="YVTN repeat-like/Quinoprotein amine dehydrogenase"/>
    <property type="match status" value="1"/>
</dbReference>
<comment type="subcellular location">
    <subcellularLocation>
        <location evidence="1">Nucleus</location>
    </subcellularLocation>
</comment>
<evidence type="ECO:0000256" key="4">
    <source>
        <dbReference type="ARBA" id="ARBA00022786"/>
    </source>
</evidence>
<dbReference type="Proteomes" id="UP000244005">
    <property type="component" value="Unassembled WGS sequence"/>
</dbReference>
<dbReference type="GO" id="GO:0048366">
    <property type="term" value="P:leaf development"/>
    <property type="evidence" value="ECO:0007669"/>
    <property type="project" value="EnsemblPlants"/>
</dbReference>
<dbReference type="Gramene" id="Mp7g04090.1">
    <property type="protein sequence ID" value="Mp7g04090.1.cds"/>
    <property type="gene ID" value="Mp7g04090"/>
</dbReference>
<feature type="compositionally biased region" description="Polar residues" evidence="6">
    <location>
        <begin position="440"/>
        <end position="450"/>
    </location>
</feature>
<dbReference type="PANTHER" id="PTHR13129">
    <property type="entry name" value="VPRBP PROTEIN-RELATED"/>
    <property type="match status" value="1"/>
</dbReference>
<comment type="pathway">
    <text evidence="2">Protein modification; protein ubiquitination.</text>
</comment>
<dbReference type="OMA" id="ECSQDQA"/>
<keyword evidence="5" id="KW-0539">Nucleus</keyword>
<accession>A0A2R6WS70</accession>
<keyword evidence="8" id="KW-1185">Reference proteome</keyword>
<feature type="region of interest" description="Disordered" evidence="6">
    <location>
        <begin position="1359"/>
        <end position="1404"/>
    </location>
</feature>
<feature type="compositionally biased region" description="Basic and acidic residues" evidence="6">
    <location>
        <begin position="349"/>
        <end position="363"/>
    </location>
</feature>
<sequence length="2068" mass="221451">MVVVQHMDAGSTAAAAAVNGEAEGGGGGVVGASGSGSGSEDVVHKARSLMRRIGSNRHAPEPCLLHSLAAILEQEESRYEQATGHPFTSNSRSSHTIGRLVNMIREDDDFFELVSSKFLIDSGHSIRVRAAAARLLLACLSCWMYMHVQYPHVFEDQVLVSIKQWVIEDAPKAGDGRNGISIGRNSATSGKKASEVMDREMLRTYATGLLAVALQVGDVVEDVLTTGMVAKLMHYLRIRTLGEINVETGPAVENRSLTSGRAREEVRGRARMHLDSSRLEENRGSERVGIEKVGTEQSAVDRSSERGADVKGKRKDDEGVGEEKDGRTTVEASDQAGQTYDADEDVEVGEDKRRRKDKGDLKRRGIVSGEWFGHTRPSREEDGEENGRAEPSKRRSDIRDRGGGRGRGKGRSGDGGFETTPTGGVRGGELLRRRSLVDRGNSNFESTSETGKGAELGKEGGSKEVTPSQEAEKEDDEPAPCVMIGKVDVGRIIRTAARAAEAEARAAFAPLEAIKAAGDAATELVKLAATEALATAPEDDAAIEEAAKAAAATVVDAAEAINVNTCREAAAAADPDHKMKAVEEIAETKDHKCELGEKGVCGVEVESLATLRELYCVQCLEKMGEYLEVLGPVLHERGVDVCLALLQRQSKDSSSVKDMTMLSEVLKLICSLAAHRKFASLFVDRGGVQQLLATPRVPLTLIGISLCLFAFASLQGVMERVCTLPPSVVQEIVALGLHLLGCPQDPARRNAALFFGSAFVFRAILDAFEAQDGLSKFLNLLRNAAHLRSGGGSSGGGAAVVSRNDRQLAAEVLTSSGKQIAYHSCVALRQYFRAHLLVLVDSLRPLKGHRGGSRNNSSGRAIYKPADLSNEAMDAIILQLQRDRKLGPSFVKYHWTQLEKFMNYGGHTILLELTQASPNERYLHEISQHALGVLQIVTLMPFTRKLVVGSTLSNERTGMAVILDAASGVGLGYDPEVIQSALLVLVNLVCPPPSLCSRPNLPSSTPGPAHASHAQGPTPVSALPTSSISGSGTAGVNVDSRDRSDRSGKVELATDKNGGDRPAGTSNGPVSAPGHVAPSTPVSSAAGVVGDRRISLGPGAGGSGLAAYMEQGYRYAREAVRANNGIKVLLHLLYPRQLFPPGALDCIRALSCRVLLGLARDNAIAHILTKLQVGKILSELLRDGAQAGRQAGSGGHGEQGRWQAELGRVALELIAIVTNAGRASTMAASEAAAPTLRRIERAAIAAATPISYHSRELLQLIHEHLIASGLPTAAGALLKEARIKPLPSTIPSASIQYSCPPNKCYWEDHEWPGGRVPGGFLAGPGKAVREEEEVSGSASSARKKVPVFSPALVGCPKTPVTAPLKKSLNGKDSRLPLETPNGSGVIKNTGLDNSDNPFKTPTSSRTILPLKRKAGDKDTFPVSPIKRVAQFESGFTAPPFTPPNSRLKSTLMVDTGLPPVPSSSFPVQNDGAVKSVLSLSSQFDKTDTGGSSLFENAGNSDVSLSPCPSFIARYQGTPMSMQVPLSGLPTESRACPAEHTSLDSLVVQYLKHQHRQCPAPITTLPPLSLLHPHVCPEPSRTLDAPLNTTVRLASREVRAPYGGVHGRRHDRHFVYSRFRPWRTCRDQAVLLTATTFLGQASCLAAGSHQGDIRLFDSSSGNPLEVHACHTSPITLLQSAPREIGGGVEGLASHTGQLLLSSAGYDVKLWDSSMMSNGALHTFDICRAARFNHSGSRFGAVGLESPHKEVLLYDVATCKLEHRLSDNSPVVTARGHNQAMVHFSPSDVLVLWSGVLWDHRIPRAIHRFDQFTDYGGGGFHPAGNEIIINSEVWDMRSFKLLRSVQSLDQTTITFNATGDVIYATLRRNSDDIMAALNPRRVRHPLFAAFRTMDAVDYSDIATTPVDRCVLDLATEPTDSFIAVVSMDSNEEMDTFARLYEVGRRRPTDDDSDPDDGGETEDEDSEADDDDEDDDGDLHGDVDDSDIDLASNDDDDDGSADDDDDVDDDVDVDFGDTSDDDGSDDGLGGNILELITEGEDGMTRRTFSSDEGSGGDFGDDAFDDMLHQLM</sequence>
<dbReference type="EMBL" id="KZ772734">
    <property type="protein sequence ID" value="PTQ36706.1"/>
    <property type="molecule type" value="Genomic_DNA"/>
</dbReference>
<dbReference type="PANTHER" id="PTHR13129:SF4">
    <property type="entry name" value="DDB1- AND CUL4-ASSOCIATED FACTOR 1"/>
    <property type="match status" value="1"/>
</dbReference>
<feature type="compositionally biased region" description="Basic and acidic residues" evidence="6">
    <location>
        <begin position="272"/>
        <end position="294"/>
    </location>
</feature>
<dbReference type="InterPro" id="IPR015943">
    <property type="entry name" value="WD40/YVTN_repeat-like_dom_sf"/>
</dbReference>
<evidence type="ECO:0000256" key="2">
    <source>
        <dbReference type="ARBA" id="ARBA00004906"/>
    </source>
</evidence>
<gene>
    <name evidence="7" type="ORF">MARPO_0062s0116</name>
</gene>
<evidence type="ECO:0000256" key="5">
    <source>
        <dbReference type="ARBA" id="ARBA00023242"/>
    </source>
</evidence>
<dbReference type="SMART" id="SM00667">
    <property type="entry name" value="LisH"/>
    <property type="match status" value="1"/>
</dbReference>
<dbReference type="OrthoDB" id="27563at2759"/>
<evidence type="ECO:0000313" key="8">
    <source>
        <dbReference type="Proteomes" id="UP000244005"/>
    </source>
</evidence>
<feature type="compositionally biased region" description="Basic and acidic residues" evidence="6">
    <location>
        <begin position="1039"/>
        <end position="1059"/>
    </location>
</feature>
<feature type="compositionally biased region" description="Acidic residues" evidence="6">
    <location>
        <begin position="1948"/>
        <end position="1974"/>
    </location>
</feature>
<evidence type="ECO:0000313" key="7">
    <source>
        <dbReference type="EMBL" id="PTQ36706.1"/>
    </source>
</evidence>
<dbReference type="SUPFAM" id="SSF50978">
    <property type="entry name" value="WD40 repeat-like"/>
    <property type="match status" value="1"/>
</dbReference>
<dbReference type="PROSITE" id="PS50896">
    <property type="entry name" value="LISH"/>
    <property type="match status" value="1"/>
</dbReference>
<feature type="compositionally biased region" description="Polar residues" evidence="6">
    <location>
        <begin position="1390"/>
        <end position="1404"/>
    </location>
</feature>
<comment type="similarity">
    <text evidence="3">Belongs to the VPRBP/DCAF1 family.</text>
</comment>
<dbReference type="GO" id="GO:0005634">
    <property type="term" value="C:nucleus"/>
    <property type="evidence" value="ECO:0000318"/>
    <property type="project" value="GO_Central"/>
</dbReference>
<protein>
    <submittedName>
        <fullName evidence="7">Uncharacterized protein</fullName>
    </submittedName>
</protein>
<dbReference type="FunFam" id="2.130.10.10:FF:000366">
    <property type="entry name" value="DDB1-and CUL4-associated factor homolog 1"/>
    <property type="match status" value="1"/>
</dbReference>
<dbReference type="GO" id="GO:0080008">
    <property type="term" value="C:Cul4-RING E3 ubiquitin ligase complex"/>
    <property type="evidence" value="ECO:0000318"/>
    <property type="project" value="GO_Central"/>
</dbReference>
<proteinExistence type="inferred from homology"/>
<name>A0A2R6WS70_MARPO</name>
<dbReference type="GO" id="GO:0016567">
    <property type="term" value="P:protein ubiquitination"/>
    <property type="evidence" value="ECO:0007669"/>
    <property type="project" value="UniProtKB-UniPathway"/>
</dbReference>
<dbReference type="InterPro" id="IPR006594">
    <property type="entry name" value="LisH"/>
</dbReference>
<feature type="compositionally biased region" description="Basic and acidic residues" evidence="6">
    <location>
        <begin position="302"/>
        <end position="328"/>
    </location>
</feature>
<organism evidence="7 8">
    <name type="scientific">Marchantia polymorpha</name>
    <name type="common">Common liverwort</name>
    <name type="synonym">Marchantia aquatica</name>
    <dbReference type="NCBI Taxonomy" id="3197"/>
    <lineage>
        <taxon>Eukaryota</taxon>
        <taxon>Viridiplantae</taxon>
        <taxon>Streptophyta</taxon>
        <taxon>Embryophyta</taxon>
        <taxon>Marchantiophyta</taxon>
        <taxon>Marchantiopsida</taxon>
        <taxon>Marchantiidae</taxon>
        <taxon>Marchantiales</taxon>
        <taxon>Marchantiaceae</taxon>
        <taxon>Marchantia</taxon>
    </lineage>
</organism>
<feature type="region of interest" description="Disordered" evidence="6">
    <location>
        <begin position="272"/>
        <end position="478"/>
    </location>
</feature>
<evidence type="ECO:0000256" key="3">
    <source>
        <dbReference type="ARBA" id="ARBA00008845"/>
    </source>
</evidence>
<feature type="compositionally biased region" description="Acidic residues" evidence="6">
    <location>
        <begin position="1981"/>
        <end position="2022"/>
    </location>
</feature>
<feature type="compositionally biased region" description="Basic and acidic residues" evidence="6">
    <location>
        <begin position="377"/>
        <end position="403"/>
    </location>
</feature>